<dbReference type="Pfam" id="PF12146">
    <property type="entry name" value="Hydrolase_4"/>
    <property type="match status" value="1"/>
</dbReference>
<name>A0A3S5HJV8_9FIRM</name>
<sequence>MYDYLKVSQDASLFYIKNTVPKPRGVVVMCHGFTNHSGDYDVYARLLNDHNYSVYRYDMRGHGKTKSARGDIDSFQTYVKDLHTIIRLATRENIHRPIFTLGFSMGGLISALYGVKYPNSLSGQVFLGPAVGYVSAVRGPNKLALKVMNKLADDLLVKFSGDSLELNNPVKKEALERDYAFTSKNPLKLSYFTVRFAKTVFLDGAETIMSQFDAYRYPTFIAQGEADPTVPKDISETFYDSIKSKDKQLKIYPHMRHVLYDEPNGMEVMQDSIDWLDDRTTPIK</sequence>
<protein>
    <submittedName>
        <fullName evidence="2">Lysophospholipase</fullName>
    </submittedName>
</protein>
<dbReference type="InterPro" id="IPR051044">
    <property type="entry name" value="MAG_DAG_Lipase"/>
</dbReference>
<feature type="domain" description="Serine aminopeptidase S33" evidence="1">
    <location>
        <begin position="22"/>
        <end position="264"/>
    </location>
</feature>
<dbReference type="SUPFAM" id="SSF53474">
    <property type="entry name" value="alpha/beta-Hydrolases"/>
    <property type="match status" value="1"/>
</dbReference>
<dbReference type="PRINTS" id="PR00111">
    <property type="entry name" value="ABHYDROLASE"/>
</dbReference>
<dbReference type="Proteomes" id="UP000278804">
    <property type="component" value="Chromosome"/>
</dbReference>
<dbReference type="RefSeq" id="WP_125163659.1">
    <property type="nucleotide sequence ID" value="NZ_CP034234.1"/>
</dbReference>
<evidence type="ECO:0000313" key="2">
    <source>
        <dbReference type="EMBL" id="AZK43433.1"/>
    </source>
</evidence>
<dbReference type="Gene3D" id="3.40.50.1820">
    <property type="entry name" value="alpha/beta hydrolase"/>
    <property type="match status" value="1"/>
</dbReference>
<dbReference type="KEGG" id="eri:EEI45_00110"/>
<evidence type="ECO:0000313" key="3">
    <source>
        <dbReference type="Proteomes" id="UP000278804"/>
    </source>
</evidence>
<dbReference type="InterPro" id="IPR022742">
    <property type="entry name" value="Hydrolase_4"/>
</dbReference>
<organism evidence="2 3">
    <name type="scientific">Erysipelothrix piscisicarius</name>
    <dbReference type="NCBI Taxonomy" id="2485784"/>
    <lineage>
        <taxon>Bacteria</taxon>
        <taxon>Bacillati</taxon>
        <taxon>Bacillota</taxon>
        <taxon>Erysipelotrichia</taxon>
        <taxon>Erysipelotrichales</taxon>
        <taxon>Erysipelotrichaceae</taxon>
        <taxon>Erysipelothrix</taxon>
    </lineage>
</organism>
<dbReference type="EMBL" id="CP034234">
    <property type="protein sequence ID" value="AZK43433.1"/>
    <property type="molecule type" value="Genomic_DNA"/>
</dbReference>
<dbReference type="InterPro" id="IPR000073">
    <property type="entry name" value="AB_hydrolase_1"/>
</dbReference>
<evidence type="ECO:0000259" key="1">
    <source>
        <dbReference type="Pfam" id="PF12146"/>
    </source>
</evidence>
<accession>A0A3S5HJV8</accession>
<gene>
    <name evidence="2" type="ORF">EEI45_00110</name>
</gene>
<dbReference type="AlphaFoldDB" id="A0A3S5HJV8"/>
<keyword evidence="3" id="KW-1185">Reference proteome</keyword>
<reference evidence="2 3" key="1">
    <citation type="journal article" date="2020" name="Int. J. Syst. Evol. Microbiol.">
        <title>Description of Erysipelothrix piscisicarius sp. nov., an emergent fish pathogen, and assessment of virulence using a tiger barb (Puntigrus tetrazona) infection model.</title>
        <authorList>
            <person name="Pomaranski E.K."/>
            <person name="Griffin M.J."/>
            <person name="Camus A.C."/>
            <person name="Armwood A.R."/>
            <person name="Shelley J."/>
            <person name="Waldbieser G.C."/>
            <person name="LaFrentz B.R."/>
            <person name="Garcia J.C."/>
            <person name="Yanong R."/>
            <person name="Soto E."/>
        </authorList>
    </citation>
    <scope>NUCLEOTIDE SEQUENCE [LARGE SCALE GENOMIC DNA]</scope>
    <source>
        <strain evidence="2 3">15TAL0474</strain>
    </source>
</reference>
<dbReference type="InterPro" id="IPR029058">
    <property type="entry name" value="AB_hydrolase_fold"/>
</dbReference>
<proteinExistence type="predicted"/>
<dbReference type="PANTHER" id="PTHR11614">
    <property type="entry name" value="PHOSPHOLIPASE-RELATED"/>
    <property type="match status" value="1"/>
</dbReference>